<feature type="binding site" evidence="2">
    <location>
        <position position="29"/>
    </location>
    <ligand>
        <name>substrate</name>
    </ligand>
</feature>
<dbReference type="InterPro" id="IPR050566">
    <property type="entry name" value="Deoxyribonucleoside_kinase"/>
</dbReference>
<dbReference type="Pfam" id="PF01712">
    <property type="entry name" value="dNK"/>
    <property type="match status" value="1"/>
</dbReference>
<feature type="binding site" evidence="2">
    <location>
        <position position="52"/>
    </location>
    <ligand>
        <name>substrate</name>
    </ligand>
</feature>
<comment type="caution">
    <text evidence="5">The sequence shown here is derived from an EMBL/GenBank/DDBJ whole genome shotgun (WGS) entry which is preliminary data.</text>
</comment>
<dbReference type="PANTHER" id="PTHR10513:SF35">
    <property type="entry name" value="DEOXYADENOSINE KINASE"/>
    <property type="match status" value="1"/>
</dbReference>
<evidence type="ECO:0000256" key="2">
    <source>
        <dbReference type="PIRSR" id="PIRSR000705-2"/>
    </source>
</evidence>
<dbReference type="GO" id="GO:0019136">
    <property type="term" value="F:deoxynucleoside kinase activity"/>
    <property type="evidence" value="ECO:0007669"/>
    <property type="project" value="InterPro"/>
</dbReference>
<dbReference type="GO" id="GO:0005737">
    <property type="term" value="C:cytoplasm"/>
    <property type="evidence" value="ECO:0007669"/>
    <property type="project" value="TreeGrafter"/>
</dbReference>
<evidence type="ECO:0000313" key="6">
    <source>
        <dbReference type="Proteomes" id="UP000216339"/>
    </source>
</evidence>
<feature type="binding site" evidence="2">
    <location>
        <position position="77"/>
    </location>
    <ligand>
        <name>substrate</name>
    </ligand>
</feature>
<dbReference type="PANTHER" id="PTHR10513">
    <property type="entry name" value="DEOXYNUCLEOSIDE KINASE"/>
    <property type="match status" value="1"/>
</dbReference>
<feature type="active site" description="Proton acceptor" evidence="1">
    <location>
        <position position="76"/>
    </location>
</feature>
<protein>
    <submittedName>
        <fullName evidence="5">Deoxynucleoside kinase</fullName>
    </submittedName>
</protein>
<feature type="domain" description="Deoxynucleoside kinase" evidence="4">
    <location>
        <begin position="2"/>
        <end position="194"/>
    </location>
</feature>
<gene>
    <name evidence="5" type="ORF">BSZ37_06560</name>
</gene>
<dbReference type="GO" id="GO:0005524">
    <property type="term" value="F:ATP binding"/>
    <property type="evidence" value="ECO:0007669"/>
    <property type="project" value="UniProtKB-KW"/>
</dbReference>
<dbReference type="PIRSF" id="PIRSF000705">
    <property type="entry name" value="DNK"/>
    <property type="match status" value="1"/>
</dbReference>
<evidence type="ECO:0000313" key="5">
    <source>
        <dbReference type="EMBL" id="PAP78673.1"/>
    </source>
</evidence>
<keyword evidence="5" id="KW-0808">Transferase</keyword>
<feature type="binding site" evidence="2">
    <location>
        <position position="143"/>
    </location>
    <ligand>
        <name>substrate</name>
    </ligand>
</feature>
<dbReference type="InterPro" id="IPR031314">
    <property type="entry name" value="DNK_dom"/>
</dbReference>
<evidence type="ECO:0000259" key="4">
    <source>
        <dbReference type="Pfam" id="PF01712"/>
    </source>
</evidence>
<dbReference type="SUPFAM" id="SSF52540">
    <property type="entry name" value="P-loop containing nucleoside triphosphate hydrolases"/>
    <property type="match status" value="1"/>
</dbReference>
<dbReference type="InterPro" id="IPR002624">
    <property type="entry name" value="DCK/DGK"/>
</dbReference>
<reference evidence="5 6" key="1">
    <citation type="submission" date="2016-11" db="EMBL/GenBank/DDBJ databases">
        <title>Study of marine rhodopsin-containing bacteria.</title>
        <authorList>
            <person name="Yoshizawa S."/>
            <person name="Kumagai Y."/>
            <person name="Kogure K."/>
        </authorList>
    </citation>
    <scope>NUCLEOTIDE SEQUENCE [LARGE SCALE GENOMIC DNA]</scope>
    <source>
        <strain evidence="5 6">SAORIC-28</strain>
    </source>
</reference>
<dbReference type="Gene3D" id="3.40.50.300">
    <property type="entry name" value="P-loop containing nucleotide triphosphate hydrolases"/>
    <property type="match status" value="1"/>
</dbReference>
<feature type="binding site" evidence="2">
    <location>
        <position position="41"/>
    </location>
    <ligand>
        <name>substrate</name>
    </ligand>
</feature>
<evidence type="ECO:0000256" key="1">
    <source>
        <dbReference type="PIRSR" id="PIRSR000705-1"/>
    </source>
</evidence>
<feature type="binding site" evidence="3">
    <location>
        <begin position="5"/>
        <end position="13"/>
    </location>
    <ligand>
        <name>ATP</name>
        <dbReference type="ChEBI" id="CHEBI:30616"/>
    </ligand>
</feature>
<keyword evidence="6" id="KW-1185">Reference proteome</keyword>
<organism evidence="5 6">
    <name type="scientific">Rubrivirga marina</name>
    <dbReference type="NCBI Taxonomy" id="1196024"/>
    <lineage>
        <taxon>Bacteria</taxon>
        <taxon>Pseudomonadati</taxon>
        <taxon>Rhodothermota</taxon>
        <taxon>Rhodothermia</taxon>
        <taxon>Rhodothermales</taxon>
        <taxon>Rubricoccaceae</taxon>
        <taxon>Rubrivirga</taxon>
    </lineage>
</organism>
<name>A0A271J5H1_9BACT</name>
<proteinExistence type="predicted"/>
<feature type="binding site" evidence="3">
    <location>
        <begin position="177"/>
        <end position="179"/>
    </location>
    <ligand>
        <name>ATP</name>
        <dbReference type="ChEBI" id="CHEBI:30616"/>
    </ligand>
</feature>
<sequence>MAVAGNIGAGKSTLTQILADTFGWAPFFESVDDNPYLADFYDDMRRWSFNLQVFFLSSRFKHQKEIEAAPMSVVQDRSIYEDVEIFARNLADMDLMDGRDHANYVELFSIMAGYLQPPDLLVYLRAGVPTLVRHIQARGREFESSIRLDYLERLNELYESWIDRYPYPKMVVETDALDFVNEPEDRYEILSRIESRLFGLFPVEG</sequence>
<dbReference type="Proteomes" id="UP000216339">
    <property type="component" value="Unassembled WGS sequence"/>
</dbReference>
<dbReference type="CDD" id="cd01673">
    <property type="entry name" value="dNK"/>
    <property type="match status" value="1"/>
</dbReference>
<feature type="binding site" evidence="2">
    <location>
        <position position="82"/>
    </location>
    <ligand>
        <name>substrate</name>
    </ligand>
</feature>
<keyword evidence="3" id="KW-0067">ATP-binding</keyword>
<dbReference type="AlphaFoldDB" id="A0A271J5H1"/>
<accession>A0A271J5H1</accession>
<keyword evidence="3" id="KW-0547">Nucleotide-binding</keyword>
<dbReference type="InterPro" id="IPR027417">
    <property type="entry name" value="P-loop_NTPase"/>
</dbReference>
<dbReference type="EMBL" id="MQWD01000001">
    <property type="protein sequence ID" value="PAP78673.1"/>
    <property type="molecule type" value="Genomic_DNA"/>
</dbReference>
<evidence type="ECO:0000256" key="3">
    <source>
        <dbReference type="PIRSR" id="PIRSR000705-3"/>
    </source>
</evidence>
<keyword evidence="5" id="KW-0418">Kinase</keyword>